<proteinExistence type="predicted"/>
<organism evidence="2 3">
    <name type="scientific">Planktosalinus lacus</name>
    <dbReference type="NCBI Taxonomy" id="1526573"/>
    <lineage>
        <taxon>Bacteria</taxon>
        <taxon>Pseudomonadati</taxon>
        <taxon>Bacteroidota</taxon>
        <taxon>Flavobacteriia</taxon>
        <taxon>Flavobacteriales</taxon>
        <taxon>Flavobacteriaceae</taxon>
        <taxon>Planktosalinus</taxon>
    </lineage>
</organism>
<feature type="transmembrane region" description="Helical" evidence="1">
    <location>
        <begin position="12"/>
        <end position="35"/>
    </location>
</feature>
<evidence type="ECO:0000313" key="3">
    <source>
        <dbReference type="Proteomes" id="UP000652231"/>
    </source>
</evidence>
<keyword evidence="1" id="KW-0472">Membrane</keyword>
<evidence type="ECO:0000256" key="1">
    <source>
        <dbReference type="SAM" id="Phobius"/>
    </source>
</evidence>
<sequence>MNTTLKLEELALFILGIFLFSQLSFAWWWFLVLLLTPDIGMVGYAFGNKTGAFSYNLFHHRGIAAACYLIGIYTQSEITQLIGVILFSHAAMDRMFGYGLKYEKGFKFTHLGEIGNDPSTGSGSGNVD</sequence>
<comment type="caution">
    <text evidence="2">The sequence shown here is derived from an EMBL/GenBank/DDBJ whole genome shotgun (WGS) entry which is preliminary data.</text>
</comment>
<reference evidence="2" key="2">
    <citation type="submission" date="2020-09" db="EMBL/GenBank/DDBJ databases">
        <authorList>
            <person name="Sun Q."/>
            <person name="Zhou Y."/>
        </authorList>
    </citation>
    <scope>NUCLEOTIDE SEQUENCE</scope>
    <source>
        <strain evidence="2">CGMCC 1.12924</strain>
    </source>
</reference>
<protein>
    <recommendedName>
        <fullName evidence="4">DUF4260 family protein</fullName>
    </recommendedName>
</protein>
<gene>
    <name evidence="2" type="ORF">GCM10011312_19870</name>
</gene>
<evidence type="ECO:0000313" key="2">
    <source>
        <dbReference type="EMBL" id="GGD96308.1"/>
    </source>
</evidence>
<name>A0A8J2VB85_9FLAO</name>
<dbReference type="AlphaFoldDB" id="A0A8J2VB85"/>
<reference evidence="2" key="1">
    <citation type="journal article" date="2014" name="Int. J. Syst. Evol. Microbiol.">
        <title>Complete genome sequence of Corynebacterium casei LMG S-19264T (=DSM 44701T), isolated from a smear-ripened cheese.</title>
        <authorList>
            <consortium name="US DOE Joint Genome Institute (JGI-PGF)"/>
            <person name="Walter F."/>
            <person name="Albersmeier A."/>
            <person name="Kalinowski J."/>
            <person name="Ruckert C."/>
        </authorList>
    </citation>
    <scope>NUCLEOTIDE SEQUENCE</scope>
    <source>
        <strain evidence="2">CGMCC 1.12924</strain>
    </source>
</reference>
<keyword evidence="3" id="KW-1185">Reference proteome</keyword>
<dbReference type="InterPro" id="IPR025356">
    <property type="entry name" value="DUF4260"/>
</dbReference>
<keyword evidence="1" id="KW-1133">Transmembrane helix</keyword>
<keyword evidence="1" id="KW-0812">Transmembrane</keyword>
<dbReference type="Proteomes" id="UP000652231">
    <property type="component" value="Unassembled WGS sequence"/>
</dbReference>
<accession>A0A8J2VB85</accession>
<dbReference type="Pfam" id="PF14079">
    <property type="entry name" value="DUF4260"/>
    <property type="match status" value="1"/>
</dbReference>
<evidence type="ECO:0008006" key="4">
    <source>
        <dbReference type="Google" id="ProtNLM"/>
    </source>
</evidence>
<dbReference type="RefSeq" id="WP_188442071.1">
    <property type="nucleotide sequence ID" value="NZ_BMGK01000007.1"/>
</dbReference>
<dbReference type="EMBL" id="BMGK01000007">
    <property type="protein sequence ID" value="GGD96308.1"/>
    <property type="molecule type" value="Genomic_DNA"/>
</dbReference>